<feature type="transmembrane region" description="Helical" evidence="2">
    <location>
        <begin position="199"/>
        <end position="219"/>
    </location>
</feature>
<keyword evidence="2" id="KW-0812">Transmembrane</keyword>
<name>A0A6V8K8Y0_9ACTN</name>
<comment type="caution">
    <text evidence="3">The sequence shown here is derived from an EMBL/GenBank/DDBJ whole genome shotgun (WGS) entry which is preliminary data.</text>
</comment>
<feature type="region of interest" description="Disordered" evidence="1">
    <location>
        <begin position="1"/>
        <end position="62"/>
    </location>
</feature>
<feature type="transmembrane region" description="Helical" evidence="2">
    <location>
        <begin position="165"/>
        <end position="187"/>
    </location>
</feature>
<dbReference type="Proteomes" id="UP000482800">
    <property type="component" value="Unassembled WGS sequence"/>
</dbReference>
<evidence type="ECO:0000313" key="3">
    <source>
        <dbReference type="EMBL" id="GFJ78871.1"/>
    </source>
</evidence>
<reference evidence="3 4" key="2">
    <citation type="submission" date="2020-03" db="EMBL/GenBank/DDBJ databases">
        <authorList>
            <person name="Ichikawa N."/>
            <person name="Kimura A."/>
            <person name="Kitahashi Y."/>
            <person name="Uohara A."/>
        </authorList>
    </citation>
    <scope>NUCLEOTIDE SEQUENCE [LARGE SCALE GENOMIC DNA]</scope>
    <source>
        <strain evidence="3 4">NBRC 108639</strain>
    </source>
</reference>
<dbReference type="EMBL" id="BLPF01000001">
    <property type="protein sequence ID" value="GFJ78871.1"/>
    <property type="molecule type" value="Genomic_DNA"/>
</dbReference>
<dbReference type="AlphaFoldDB" id="A0A6V8K8Y0"/>
<feature type="transmembrane region" description="Helical" evidence="2">
    <location>
        <begin position="418"/>
        <end position="440"/>
    </location>
</feature>
<sequence>MPATTPDQSEPENPAGRSGRAASAAERETVRISVREQETVRLPSQRSGTARGAGPGRASRRARRAPLPLAVGVATAWAALVSYVPVALVLALAQFAEDAGSLSGAARLGLAGWLLGHGVPLDTSTGPLGLAPLALAGLAAWRVSRAGVHVSRAIGARHRGTPAQALAVAGAVGLGYGVIGLLAAIVLNTGNVSASPPRAGLTLAAFGAVAALVGALRTTGALRLLARRMPGVLRDALRTGVVAALLVLGAGAGAAGLAVALGAGNASDMLGAYQTGVTGQAGITLVSLAYAPNAAVWSAAYLLGPGFAVGTDTVVRTTEVTVGALPAVPLLAGLPEGPLGGAGAALLAVPVVAGMTAGWLLARRMLRAAPATRWRALLGAAVLSGPIAGLVLGVGAVVSGGPLGGGRMAQIGPVAWQVAAMSALVVAVGAVIGAAGTRIFTGP</sequence>
<reference evidence="3 4" key="1">
    <citation type="submission" date="2020-03" db="EMBL/GenBank/DDBJ databases">
        <title>Whole genome shotgun sequence of Phytohabitans houttuyneae NBRC 108639.</title>
        <authorList>
            <person name="Komaki H."/>
            <person name="Tamura T."/>
        </authorList>
    </citation>
    <scope>NUCLEOTIDE SEQUENCE [LARGE SCALE GENOMIC DNA]</scope>
    <source>
        <strain evidence="3 4">NBRC 108639</strain>
    </source>
</reference>
<evidence type="ECO:0000256" key="2">
    <source>
        <dbReference type="SAM" id="Phobius"/>
    </source>
</evidence>
<feature type="transmembrane region" description="Helical" evidence="2">
    <location>
        <begin position="125"/>
        <end position="144"/>
    </location>
</feature>
<protein>
    <recommendedName>
        <fullName evidence="5">Integral membrane protein</fullName>
    </recommendedName>
</protein>
<accession>A0A6V8K8Y0</accession>
<dbReference type="RefSeq" id="WP_246273555.1">
    <property type="nucleotide sequence ID" value="NZ_BAABGO010000001.1"/>
</dbReference>
<feature type="transmembrane region" description="Helical" evidence="2">
    <location>
        <begin position="339"/>
        <end position="362"/>
    </location>
</feature>
<keyword evidence="2" id="KW-0472">Membrane</keyword>
<evidence type="ECO:0008006" key="5">
    <source>
        <dbReference type="Google" id="ProtNLM"/>
    </source>
</evidence>
<keyword evidence="4" id="KW-1185">Reference proteome</keyword>
<proteinExistence type="predicted"/>
<organism evidence="3 4">
    <name type="scientific">Phytohabitans houttuyneae</name>
    <dbReference type="NCBI Taxonomy" id="1076126"/>
    <lineage>
        <taxon>Bacteria</taxon>
        <taxon>Bacillati</taxon>
        <taxon>Actinomycetota</taxon>
        <taxon>Actinomycetes</taxon>
        <taxon>Micromonosporales</taxon>
        <taxon>Micromonosporaceae</taxon>
    </lineage>
</organism>
<evidence type="ECO:0000313" key="4">
    <source>
        <dbReference type="Proteomes" id="UP000482800"/>
    </source>
</evidence>
<feature type="compositionally biased region" description="Low complexity" evidence="1">
    <location>
        <begin position="15"/>
        <end position="24"/>
    </location>
</feature>
<gene>
    <name evidence="3" type="ORF">Phou_030510</name>
</gene>
<keyword evidence="2" id="KW-1133">Transmembrane helix</keyword>
<evidence type="ECO:0000256" key="1">
    <source>
        <dbReference type="SAM" id="MobiDB-lite"/>
    </source>
</evidence>
<feature type="transmembrane region" description="Helical" evidence="2">
    <location>
        <begin position="240"/>
        <end position="263"/>
    </location>
</feature>
<dbReference type="Pfam" id="PF19877">
    <property type="entry name" value="DUF6350"/>
    <property type="match status" value="1"/>
</dbReference>
<feature type="transmembrane region" description="Helical" evidence="2">
    <location>
        <begin position="374"/>
        <end position="398"/>
    </location>
</feature>
<feature type="transmembrane region" description="Helical" evidence="2">
    <location>
        <begin position="67"/>
        <end position="93"/>
    </location>
</feature>
<feature type="compositionally biased region" description="Basic and acidic residues" evidence="1">
    <location>
        <begin position="25"/>
        <end position="39"/>
    </location>
</feature>
<dbReference type="InterPro" id="IPR045931">
    <property type="entry name" value="DUF6350"/>
</dbReference>